<dbReference type="GO" id="GO:0006171">
    <property type="term" value="P:cAMP biosynthetic process"/>
    <property type="evidence" value="ECO:0007669"/>
    <property type="project" value="TreeGrafter"/>
</dbReference>
<feature type="domain" description="Guanylate cyclase" evidence="1">
    <location>
        <begin position="15"/>
        <end position="129"/>
    </location>
</feature>
<sequence length="591" mass="66308">MVTPQQGRIDRRLAAILAADIAGYSRFMGADELGTARALREHREAIDPIMASHGGRIFKTMGDGLLVEFPSIVAAVECALVVQNLMAGRNVDVPEDRRMLFRIGINLGDVLIEGDDILGDGVNIAARLEGIAEPGSIYISDAAYQQVRDKLDVIFEDRGEHQLKNIARPAKVYRVQGAAAAASPLPILSLPQKPSIAVLPFQNMSGDPAQDYFSDGIAEDIITELSRFRSLFVVARNSSFSLRGKTDVNEVGRRLGVRYLVEGSVRKADKRVRVTVQLLDAASGNHLWGERYDRKLEDILVVQDEITRAVVSTLPGRLENAERDLAKRKQTSNITAYDLVLLGNERWRRLTRKDLADALDHFRSAVALDPHYARAHANVAWTHVCNVFLEAADASSLDGVLRHVEIALDIDDSDAWSHGVFGQLLFLLKRDDEAEIHFKRALGFNPNDADVAAVFGNVLVYWGRWREALTWIDTAKRLNPLPPNIYHWYHALALYSAREYEQAIKALREIRTLDRWSHCLLAACYGQIDRLDDARTELDAFIGERERELRERGEALPLSRLDLVLSRTDRYRDPLDREHFLEGLRKAGLTG</sequence>
<dbReference type="InterPro" id="IPR001054">
    <property type="entry name" value="A/G_cyclase"/>
</dbReference>
<dbReference type="InterPro" id="IPR019734">
    <property type="entry name" value="TPR_rpt"/>
</dbReference>
<organism evidence="2 3">
    <name type="scientific">Bradyrhizobium ivorense</name>
    <dbReference type="NCBI Taxonomy" id="2511166"/>
    <lineage>
        <taxon>Bacteria</taxon>
        <taxon>Pseudomonadati</taxon>
        <taxon>Pseudomonadota</taxon>
        <taxon>Alphaproteobacteria</taxon>
        <taxon>Hyphomicrobiales</taxon>
        <taxon>Nitrobacteraceae</taxon>
        <taxon>Bradyrhizobium</taxon>
    </lineage>
</organism>
<dbReference type="CDD" id="cd07302">
    <property type="entry name" value="CHD"/>
    <property type="match status" value="1"/>
</dbReference>
<dbReference type="InterPro" id="IPR050697">
    <property type="entry name" value="Adenylyl/Guanylyl_Cyclase_3/4"/>
</dbReference>
<dbReference type="PANTHER" id="PTHR43081">
    <property type="entry name" value="ADENYLATE CYCLASE, TERMINAL-DIFFERENTIATION SPECIFIC-RELATED"/>
    <property type="match status" value="1"/>
</dbReference>
<dbReference type="GO" id="GO:0004016">
    <property type="term" value="F:adenylate cyclase activity"/>
    <property type="evidence" value="ECO:0007669"/>
    <property type="project" value="UniProtKB-ARBA"/>
</dbReference>
<dbReference type="SMART" id="SM00028">
    <property type="entry name" value="TPR"/>
    <property type="match status" value="3"/>
</dbReference>
<protein>
    <recommendedName>
        <fullName evidence="1">Guanylate cyclase domain-containing protein</fullName>
    </recommendedName>
</protein>
<dbReference type="Gene3D" id="3.30.70.1230">
    <property type="entry name" value="Nucleotide cyclase"/>
    <property type="match status" value="1"/>
</dbReference>
<evidence type="ECO:0000313" key="2">
    <source>
        <dbReference type="EMBL" id="VIO78781.1"/>
    </source>
</evidence>
<dbReference type="GO" id="GO:0035556">
    <property type="term" value="P:intracellular signal transduction"/>
    <property type="evidence" value="ECO:0007669"/>
    <property type="project" value="InterPro"/>
</dbReference>
<gene>
    <name evidence="2" type="ORF">CI1B_74550</name>
</gene>
<dbReference type="Proteomes" id="UP000328092">
    <property type="component" value="Unassembled WGS sequence"/>
</dbReference>
<dbReference type="Gene3D" id="3.40.50.10070">
    <property type="entry name" value="TolB, N-terminal domain"/>
    <property type="match status" value="1"/>
</dbReference>
<dbReference type="Gene3D" id="1.25.40.10">
    <property type="entry name" value="Tetratricopeptide repeat domain"/>
    <property type="match status" value="2"/>
</dbReference>
<evidence type="ECO:0000313" key="3">
    <source>
        <dbReference type="Proteomes" id="UP000328092"/>
    </source>
</evidence>
<dbReference type="PANTHER" id="PTHR43081:SF19">
    <property type="entry name" value="PH-SENSITIVE ADENYLATE CYCLASE RV1264"/>
    <property type="match status" value="1"/>
</dbReference>
<evidence type="ECO:0000259" key="1">
    <source>
        <dbReference type="PROSITE" id="PS50125"/>
    </source>
</evidence>
<proteinExistence type="predicted"/>
<dbReference type="OrthoDB" id="9807521at2"/>
<dbReference type="Pfam" id="PF12895">
    <property type="entry name" value="ANAPC3"/>
    <property type="match status" value="1"/>
</dbReference>
<dbReference type="AlphaFoldDB" id="A0A508TWG5"/>
<dbReference type="PROSITE" id="PS50125">
    <property type="entry name" value="GUANYLATE_CYCLASE_2"/>
    <property type="match status" value="1"/>
</dbReference>
<dbReference type="Pfam" id="PF00211">
    <property type="entry name" value="Guanylate_cyc"/>
    <property type="match status" value="1"/>
</dbReference>
<reference evidence="2" key="1">
    <citation type="submission" date="2019-02" db="EMBL/GenBank/DDBJ databases">
        <authorList>
            <person name="Pothier F.J."/>
        </authorList>
    </citation>
    <scope>NUCLEOTIDE SEQUENCE</scope>
    <source>
        <strain evidence="2">CI-1B</strain>
    </source>
</reference>
<keyword evidence="3" id="KW-1185">Reference proteome</keyword>
<dbReference type="SMART" id="SM00044">
    <property type="entry name" value="CYCc"/>
    <property type="match status" value="1"/>
</dbReference>
<dbReference type="SUPFAM" id="SSF55073">
    <property type="entry name" value="Nucleotide cyclase"/>
    <property type="match status" value="1"/>
</dbReference>
<dbReference type="RefSeq" id="WP_139864016.1">
    <property type="nucleotide sequence ID" value="NZ_CAADFC020000031.1"/>
</dbReference>
<dbReference type="SUPFAM" id="SSF52964">
    <property type="entry name" value="TolB, N-terminal domain"/>
    <property type="match status" value="1"/>
</dbReference>
<dbReference type="InterPro" id="IPR011990">
    <property type="entry name" value="TPR-like_helical_dom_sf"/>
</dbReference>
<dbReference type="SUPFAM" id="SSF48452">
    <property type="entry name" value="TPR-like"/>
    <property type="match status" value="1"/>
</dbReference>
<dbReference type="EMBL" id="CAADFC020000031">
    <property type="protein sequence ID" value="VIO78781.1"/>
    <property type="molecule type" value="Genomic_DNA"/>
</dbReference>
<accession>A0A508TWG5</accession>
<name>A0A508TWG5_9BRAD</name>
<dbReference type="InterPro" id="IPR029787">
    <property type="entry name" value="Nucleotide_cyclase"/>
</dbReference>
<comment type="caution">
    <text evidence="2">The sequence shown here is derived from an EMBL/GenBank/DDBJ whole genome shotgun (WGS) entry which is preliminary data.</text>
</comment>